<dbReference type="VEuPathDB" id="VectorBase:AMEM21_009744"/>
<dbReference type="VEuPathDB" id="VectorBase:AMEM000429"/>
<dbReference type="Proteomes" id="UP000075903">
    <property type="component" value="Unassembled WGS sequence"/>
</dbReference>
<reference evidence="2" key="1">
    <citation type="submission" date="2020-05" db="UniProtKB">
        <authorList>
            <consortium name="EnsemblMetazoa"/>
        </authorList>
    </citation>
    <scope>IDENTIFICATION</scope>
    <source>
        <strain evidence="2">MAF</strain>
    </source>
</reference>
<feature type="compositionally biased region" description="Low complexity" evidence="1">
    <location>
        <begin position="183"/>
        <end position="206"/>
    </location>
</feature>
<evidence type="ECO:0000313" key="3">
    <source>
        <dbReference type="Proteomes" id="UP000075903"/>
    </source>
</evidence>
<accession>A0A182UMI7</accession>
<feature type="region of interest" description="Disordered" evidence="1">
    <location>
        <begin position="182"/>
        <end position="223"/>
    </location>
</feature>
<dbReference type="AlphaFoldDB" id="A0A182UMI7"/>
<organism evidence="2 3">
    <name type="scientific">Anopheles merus</name>
    <name type="common">Mosquito</name>
    <dbReference type="NCBI Taxonomy" id="30066"/>
    <lineage>
        <taxon>Eukaryota</taxon>
        <taxon>Metazoa</taxon>
        <taxon>Ecdysozoa</taxon>
        <taxon>Arthropoda</taxon>
        <taxon>Hexapoda</taxon>
        <taxon>Insecta</taxon>
        <taxon>Pterygota</taxon>
        <taxon>Neoptera</taxon>
        <taxon>Endopterygota</taxon>
        <taxon>Diptera</taxon>
        <taxon>Nematocera</taxon>
        <taxon>Culicoidea</taxon>
        <taxon>Culicidae</taxon>
        <taxon>Anophelinae</taxon>
        <taxon>Anopheles</taxon>
    </lineage>
</organism>
<feature type="region of interest" description="Disordered" evidence="1">
    <location>
        <begin position="1"/>
        <end position="75"/>
    </location>
</feature>
<feature type="compositionally biased region" description="Low complexity" evidence="1">
    <location>
        <begin position="59"/>
        <end position="69"/>
    </location>
</feature>
<name>A0A182UMI7_ANOME</name>
<feature type="compositionally biased region" description="Basic and acidic residues" evidence="1">
    <location>
        <begin position="14"/>
        <end position="35"/>
    </location>
</feature>
<evidence type="ECO:0000256" key="1">
    <source>
        <dbReference type="SAM" id="MobiDB-lite"/>
    </source>
</evidence>
<evidence type="ECO:0000313" key="2">
    <source>
        <dbReference type="EnsemblMetazoa" id="AMEM000429-PA"/>
    </source>
</evidence>
<protein>
    <submittedName>
        <fullName evidence="2">Uncharacterized protein</fullName>
    </submittedName>
</protein>
<keyword evidence="3" id="KW-1185">Reference proteome</keyword>
<proteinExistence type="predicted"/>
<sequence length="458" mass="53381">MSGAPPSTPIAARRRSEAVIDGRPEEREQKREEQGGRAVPSASATGSGLPHRPAPKTLTTTSTSQQSSTPAGGEMVRRYEFCNTTTTTAGPDVVTNPVRLVVVRVRHRDDNINVHLHTFQRNGGSRIKDGERPETSGTKCVPLRKDWCRLLCPGMISVHELLLAVFLSMAVFSVDSKSLDTKQQQQQQQSQSQQQQHHHQQQQQQQQHHHHHQHGQTPEQRMWLNPCGYPSPYEITINTPINIDFSKMRDQVNTSLGTMEVSIRNYTKTIFGVPMDRHHTTWESRDEPWIYKDGLRIPKKFRNDIVDTIYMRISYMSLQEATRDFYRLLKDSYRRYIRLAKGIEKMKEDLENVHNKAKYKRYELELLNQVREEVRQSLQQVLCEIFEVLVVIDKKFLFQTLREDHTIDINDSYLDESERKLRDWTIYRELINQLEYIIQYMKALEQRRTHGGNQSSSE</sequence>
<dbReference type="EnsemblMetazoa" id="AMEM000429-RA">
    <property type="protein sequence ID" value="AMEM000429-PA"/>
    <property type="gene ID" value="AMEM000429"/>
</dbReference>